<keyword evidence="5" id="KW-1185">Reference proteome</keyword>
<evidence type="ECO:0000259" key="2">
    <source>
        <dbReference type="Pfam" id="PF00675"/>
    </source>
</evidence>
<dbReference type="OrthoDB" id="9811314at2"/>
<feature type="domain" description="Peptidase M16 C-terminal" evidence="3">
    <location>
        <begin position="220"/>
        <end position="393"/>
    </location>
</feature>
<reference evidence="4 5" key="1">
    <citation type="submission" date="2019-04" db="EMBL/GenBank/DDBJ databases">
        <authorList>
            <person name="Hwang J.C."/>
        </authorList>
    </citation>
    <scope>NUCLEOTIDE SEQUENCE [LARGE SCALE GENOMIC DNA]</scope>
    <source>
        <strain evidence="4 5">IMCC35001</strain>
    </source>
</reference>
<dbReference type="PANTHER" id="PTHR11851:SF224">
    <property type="entry name" value="PROCESSING PROTEASE"/>
    <property type="match status" value="1"/>
</dbReference>
<dbReference type="Proteomes" id="UP000305674">
    <property type="component" value="Unassembled WGS sequence"/>
</dbReference>
<dbReference type="Pfam" id="PF00675">
    <property type="entry name" value="Peptidase_M16"/>
    <property type="match status" value="1"/>
</dbReference>
<dbReference type="PANTHER" id="PTHR11851">
    <property type="entry name" value="METALLOPROTEASE"/>
    <property type="match status" value="1"/>
</dbReference>
<feature type="domain" description="Peptidase M16 N-terminal" evidence="2">
    <location>
        <begin position="74"/>
        <end position="206"/>
    </location>
</feature>
<dbReference type="SUPFAM" id="SSF63411">
    <property type="entry name" value="LuxS/MPP-like metallohydrolase"/>
    <property type="match status" value="2"/>
</dbReference>
<dbReference type="InterPro" id="IPR007863">
    <property type="entry name" value="Peptidase_M16_C"/>
</dbReference>
<evidence type="ECO:0000256" key="1">
    <source>
        <dbReference type="SAM" id="SignalP"/>
    </source>
</evidence>
<dbReference type="EMBL" id="SWCI01000011">
    <property type="protein sequence ID" value="TKB47948.1"/>
    <property type="molecule type" value="Genomic_DNA"/>
</dbReference>
<protein>
    <submittedName>
        <fullName evidence="4">Insulinase family protein</fullName>
    </submittedName>
</protein>
<dbReference type="InterPro" id="IPR011249">
    <property type="entry name" value="Metalloenz_LuxS/M16"/>
</dbReference>
<organism evidence="4 5">
    <name type="scientific">Ferrimonas sediminicola</name>
    <dbReference type="NCBI Taxonomy" id="2569538"/>
    <lineage>
        <taxon>Bacteria</taxon>
        <taxon>Pseudomonadati</taxon>
        <taxon>Pseudomonadota</taxon>
        <taxon>Gammaproteobacteria</taxon>
        <taxon>Alteromonadales</taxon>
        <taxon>Ferrimonadaceae</taxon>
        <taxon>Ferrimonas</taxon>
    </lineage>
</organism>
<dbReference type="RefSeq" id="WP_136854019.1">
    <property type="nucleotide sequence ID" value="NZ_SWCI01000011.1"/>
</dbReference>
<evidence type="ECO:0000259" key="3">
    <source>
        <dbReference type="Pfam" id="PF05193"/>
    </source>
</evidence>
<keyword evidence="1" id="KW-0732">Signal</keyword>
<dbReference type="Pfam" id="PF05193">
    <property type="entry name" value="Peptidase_M16_C"/>
    <property type="match status" value="1"/>
</dbReference>
<proteinExistence type="predicted"/>
<evidence type="ECO:0000313" key="5">
    <source>
        <dbReference type="Proteomes" id="UP000305674"/>
    </source>
</evidence>
<dbReference type="InterPro" id="IPR011765">
    <property type="entry name" value="Pept_M16_N"/>
</dbReference>
<name>A0A4U1BAR9_9GAMM</name>
<feature type="chain" id="PRO_5020823182" evidence="1">
    <location>
        <begin position="18"/>
        <end position="487"/>
    </location>
</feature>
<evidence type="ECO:0000313" key="4">
    <source>
        <dbReference type="EMBL" id="TKB47948.1"/>
    </source>
</evidence>
<dbReference type="PROSITE" id="PS51257">
    <property type="entry name" value="PROKAR_LIPOPROTEIN"/>
    <property type="match status" value="1"/>
</dbReference>
<accession>A0A4U1BAR9</accession>
<dbReference type="AlphaFoldDB" id="A0A4U1BAR9"/>
<feature type="signal peptide" evidence="1">
    <location>
        <begin position="1"/>
        <end position="17"/>
    </location>
</feature>
<dbReference type="GO" id="GO:0046872">
    <property type="term" value="F:metal ion binding"/>
    <property type="evidence" value="ECO:0007669"/>
    <property type="project" value="InterPro"/>
</dbReference>
<gene>
    <name evidence="4" type="ORF">FCL40_14500</name>
</gene>
<dbReference type="Gene3D" id="3.30.830.10">
    <property type="entry name" value="Metalloenzyme, LuxS/M16 peptidase-like"/>
    <property type="match status" value="2"/>
</dbReference>
<comment type="caution">
    <text evidence="4">The sequence shown here is derived from an EMBL/GenBank/DDBJ whole genome shotgun (WGS) entry which is preliminary data.</text>
</comment>
<sequence length="487" mass="53076">MKALTQSLLALSLAALMATGCSQTTPKAEVKPVETVNPPSFKAAETKPFTLPAYETVTLNNGLTLQLMEKRNVPLITANVTIRAGAVNDSVPGLATMTADGLLLGTERRTKQQLESLVDSLGAELAANAGKEGTSLSMRFMSKDAEVMLPLLAELLRKPSFPADEVDKAKARYAAQLKQRKESPRQVVGAYFDSLLYGEHPYANAAAGESAAVEGMDNYDLKIFHGSWYQPQNMAITLVGDFDAAQMKQRLEGLFDDWRGADTPTMPKLDKALPEPSKARVLLVDKPDAIETTFIIGGPGISRDDPDYVSLQVINTILGGRFTSWLNDELRVNAGLTYGARSRFTTYSESGSFVISTFTATKNTQAAVDLALKTYARLWEQGLDQATLDSAKAYVKGQFPPKYETSGQLASLLGQMYLYGFGPEFIDGFQQQVDSLTLEKARALVTKAFPRNNLQFVMIGKAEDIRSVAGQYGQVKEVSIQGEGFRF</sequence>
<dbReference type="InterPro" id="IPR050361">
    <property type="entry name" value="MPP/UQCRC_Complex"/>
</dbReference>